<feature type="region of interest" description="Disordered" evidence="1">
    <location>
        <begin position="134"/>
        <end position="179"/>
    </location>
</feature>
<comment type="caution">
    <text evidence="2">The sequence shown here is derived from an EMBL/GenBank/DDBJ whole genome shotgun (WGS) entry which is preliminary data.</text>
</comment>
<protein>
    <submittedName>
        <fullName evidence="2">Uncharacterized protein</fullName>
    </submittedName>
</protein>
<evidence type="ECO:0000313" key="2">
    <source>
        <dbReference type="EMBL" id="KAJ3840152.1"/>
    </source>
</evidence>
<accession>A0AA38UIZ6</accession>
<keyword evidence="3" id="KW-1185">Reference proteome</keyword>
<dbReference type="Proteomes" id="UP001163846">
    <property type="component" value="Unassembled WGS sequence"/>
</dbReference>
<evidence type="ECO:0000313" key="3">
    <source>
        <dbReference type="Proteomes" id="UP001163846"/>
    </source>
</evidence>
<dbReference type="AlphaFoldDB" id="A0AA38UIZ6"/>
<reference evidence="2" key="1">
    <citation type="submission" date="2022-08" db="EMBL/GenBank/DDBJ databases">
        <authorList>
            <consortium name="DOE Joint Genome Institute"/>
            <person name="Min B."/>
            <person name="Riley R."/>
            <person name="Sierra-Patev S."/>
            <person name="Naranjo-Ortiz M."/>
            <person name="Looney B."/>
            <person name="Konkel Z."/>
            <person name="Slot J.C."/>
            <person name="Sakamoto Y."/>
            <person name="Steenwyk J.L."/>
            <person name="Rokas A."/>
            <person name="Carro J."/>
            <person name="Camarero S."/>
            <person name="Ferreira P."/>
            <person name="Molpeceres G."/>
            <person name="Ruiz-Duenas F.J."/>
            <person name="Serrano A."/>
            <person name="Henrissat B."/>
            <person name="Drula E."/>
            <person name="Hughes K.W."/>
            <person name="Mata J.L."/>
            <person name="Ishikawa N.K."/>
            <person name="Vargas-Isla R."/>
            <person name="Ushijima S."/>
            <person name="Smith C.A."/>
            <person name="Ahrendt S."/>
            <person name="Andreopoulos W."/>
            <person name="He G."/>
            <person name="Labutti K."/>
            <person name="Lipzen A."/>
            <person name="Ng V."/>
            <person name="Sandor L."/>
            <person name="Barry K."/>
            <person name="Martinez A.T."/>
            <person name="Xiao Y."/>
            <person name="Gibbons J.G."/>
            <person name="Terashima K."/>
            <person name="Hibbett D.S."/>
            <person name="Grigoriev I.V."/>
        </authorList>
    </citation>
    <scope>NUCLEOTIDE SEQUENCE</scope>
    <source>
        <strain evidence="2">TFB9207</strain>
    </source>
</reference>
<name>A0AA38UIZ6_9AGAR</name>
<dbReference type="EMBL" id="MU806092">
    <property type="protein sequence ID" value="KAJ3840152.1"/>
    <property type="molecule type" value="Genomic_DNA"/>
</dbReference>
<evidence type="ECO:0000256" key="1">
    <source>
        <dbReference type="SAM" id="MobiDB-lite"/>
    </source>
</evidence>
<gene>
    <name evidence="2" type="ORF">F5878DRAFT_614064</name>
</gene>
<organism evidence="2 3">
    <name type="scientific">Lentinula raphanica</name>
    <dbReference type="NCBI Taxonomy" id="153919"/>
    <lineage>
        <taxon>Eukaryota</taxon>
        <taxon>Fungi</taxon>
        <taxon>Dikarya</taxon>
        <taxon>Basidiomycota</taxon>
        <taxon>Agaricomycotina</taxon>
        <taxon>Agaricomycetes</taxon>
        <taxon>Agaricomycetidae</taxon>
        <taxon>Agaricales</taxon>
        <taxon>Marasmiineae</taxon>
        <taxon>Omphalotaceae</taxon>
        <taxon>Lentinula</taxon>
    </lineage>
</organism>
<feature type="compositionally biased region" description="Low complexity" evidence="1">
    <location>
        <begin position="137"/>
        <end position="170"/>
    </location>
</feature>
<proteinExistence type="predicted"/>
<sequence>MYILVEGKRIDSYSFDFRLPFSLVSASLAHELFGRPDATDKIDLTVTIGRDAFHSYTSKIPFTVTSHVIKPSSVIFGSDFRDACERMGVSSDAPFSFSSAAGQPSIMSGEDGLSATLPKLSAYPAVWTDSPDAVFRPSPGTTQQMSSSSPSSSLSSSTATVPASTSTGRESSGGGGPSGAELLRDVFSQRFGTGIRLSPFCNDHARIDIDCFIASSSDRRLPQTKNSYMFYVCLWL</sequence>